<dbReference type="InterPro" id="IPR025402">
    <property type="entry name" value="DMP19_C"/>
</dbReference>
<name>A0ABT6ZFC0_9MICO</name>
<evidence type="ECO:0000313" key="2">
    <source>
        <dbReference type="EMBL" id="MDJ1114861.1"/>
    </source>
</evidence>
<dbReference type="Pfam" id="PF14300">
    <property type="entry name" value="DMP19"/>
    <property type="match status" value="1"/>
</dbReference>
<gene>
    <name evidence="2" type="ORF">QNI14_10400</name>
</gene>
<keyword evidence="3" id="KW-1185">Reference proteome</keyword>
<evidence type="ECO:0000313" key="3">
    <source>
        <dbReference type="Proteomes" id="UP001321481"/>
    </source>
</evidence>
<dbReference type="RefSeq" id="WP_283716520.1">
    <property type="nucleotide sequence ID" value="NZ_JASJND010000006.1"/>
</dbReference>
<organism evidence="2 3">
    <name type="scientific">Microbacterium dauci</name>
    <dbReference type="NCBI Taxonomy" id="3048008"/>
    <lineage>
        <taxon>Bacteria</taxon>
        <taxon>Bacillati</taxon>
        <taxon>Actinomycetota</taxon>
        <taxon>Actinomycetes</taxon>
        <taxon>Micrococcales</taxon>
        <taxon>Microbacteriaceae</taxon>
        <taxon>Microbacterium</taxon>
    </lineage>
</organism>
<dbReference type="Proteomes" id="UP001321481">
    <property type="component" value="Unassembled WGS sequence"/>
</dbReference>
<comment type="caution">
    <text evidence="2">The sequence shown here is derived from an EMBL/GenBank/DDBJ whole genome shotgun (WGS) entry which is preliminary data.</text>
</comment>
<sequence>MASAATDDIWNRALDFDWDATLGGDVALRNVLTFDGMVQNGGLWYAVEVHATDEEFPIAAIVDGYRTLGLETTAHTVERAHEEYEQTVGIGDDEAWADAEERITEEYTLESDDLSDALERTLTQEPELFAPLD</sequence>
<proteinExistence type="predicted"/>
<dbReference type="EMBL" id="JASJND010000006">
    <property type="protein sequence ID" value="MDJ1114861.1"/>
    <property type="molecule type" value="Genomic_DNA"/>
</dbReference>
<evidence type="ECO:0000259" key="1">
    <source>
        <dbReference type="Pfam" id="PF14300"/>
    </source>
</evidence>
<protein>
    <recommendedName>
        <fullName evidence="1">DNA mimic protein DMP19 C-terminal domain-containing protein</fullName>
    </recommendedName>
</protein>
<accession>A0ABT6ZFC0</accession>
<reference evidence="2 3" key="1">
    <citation type="submission" date="2023-05" db="EMBL/GenBank/DDBJ databases">
        <title>Microbacterium dauci sp.nov., Isolated from Carrot Rhizosphere Soil.</title>
        <authorList>
            <person name="Xiao Z."/>
            <person name="Zheng J."/>
        </authorList>
    </citation>
    <scope>NUCLEOTIDE SEQUENCE [LARGE SCALE GENOMIC DNA]</scope>
    <source>
        <strain evidence="2 3">LX3-4</strain>
    </source>
</reference>
<feature type="domain" description="DNA mimic protein DMP19 C-terminal" evidence="1">
    <location>
        <begin position="30"/>
        <end position="118"/>
    </location>
</feature>